<evidence type="ECO:0008006" key="4">
    <source>
        <dbReference type="Google" id="ProtNLM"/>
    </source>
</evidence>
<organism evidence="2 3">
    <name type="scientific">Candidatus Lumbricidiphila eiseniae</name>
    <dbReference type="NCBI Taxonomy" id="1969409"/>
    <lineage>
        <taxon>Bacteria</taxon>
        <taxon>Bacillati</taxon>
        <taxon>Actinomycetota</taxon>
        <taxon>Actinomycetes</taxon>
        <taxon>Micrococcales</taxon>
        <taxon>Microbacteriaceae</taxon>
        <taxon>Candidatus Lumbricidiphila</taxon>
    </lineage>
</organism>
<keyword evidence="1" id="KW-0812">Transmembrane</keyword>
<dbReference type="Proteomes" id="UP000219994">
    <property type="component" value="Unassembled WGS sequence"/>
</dbReference>
<gene>
    <name evidence="2" type="ORF">B5766_00040</name>
</gene>
<evidence type="ECO:0000256" key="1">
    <source>
        <dbReference type="SAM" id="Phobius"/>
    </source>
</evidence>
<keyword evidence="1" id="KW-1133">Transmembrane helix</keyword>
<name>A0A2A6FVA1_9MICO</name>
<accession>A0A2A6FVA1</accession>
<dbReference type="EMBL" id="NAEP01000002">
    <property type="protein sequence ID" value="PDQ36566.1"/>
    <property type="molecule type" value="Genomic_DNA"/>
</dbReference>
<reference evidence="3" key="1">
    <citation type="submission" date="2017-03" db="EMBL/GenBank/DDBJ databases">
        <authorList>
            <person name="Lund M.B."/>
        </authorList>
    </citation>
    <scope>NUCLEOTIDE SEQUENCE [LARGE SCALE GENOMIC DNA]</scope>
</reference>
<protein>
    <recommendedName>
        <fullName evidence="4">DUF2690 domain-containing protein</fullName>
    </recommendedName>
</protein>
<feature type="transmembrane region" description="Helical" evidence="1">
    <location>
        <begin position="73"/>
        <end position="93"/>
    </location>
</feature>
<evidence type="ECO:0000313" key="3">
    <source>
        <dbReference type="Proteomes" id="UP000219994"/>
    </source>
</evidence>
<keyword evidence="1" id="KW-0472">Membrane</keyword>
<sequence>MSKGVLPEAFSGRRLPSERTTLKVVETLGADAKEWLERRSLLDPRARRSGDTVADGHQELTDANGKKRRPWRVVLAVALSTVLAAGLTSVVWWQVLQNREAYWAAQVKKPLGDQFLEPADGVDPMQTKCREDKVIADVQTRQNDQFKVEMPYSNSCMGVWGARHSSGR</sequence>
<comment type="caution">
    <text evidence="2">The sequence shown here is derived from an EMBL/GenBank/DDBJ whole genome shotgun (WGS) entry which is preliminary data.</text>
</comment>
<proteinExistence type="predicted"/>
<dbReference type="AlphaFoldDB" id="A0A2A6FVA1"/>
<evidence type="ECO:0000313" key="2">
    <source>
        <dbReference type="EMBL" id="PDQ36566.1"/>
    </source>
</evidence>